<comment type="caution">
    <text evidence="2">The sequence shown here is derived from an EMBL/GenBank/DDBJ whole genome shotgun (WGS) entry which is preliminary data.</text>
</comment>
<dbReference type="Proteomes" id="UP000310249">
    <property type="component" value="Unassembled WGS sequence"/>
</dbReference>
<evidence type="ECO:0000313" key="2">
    <source>
        <dbReference type="EMBL" id="TMP23080.1"/>
    </source>
</evidence>
<organism evidence="2 3">
    <name type="scientific">Pseudoalteromonas rubra</name>
    <dbReference type="NCBI Taxonomy" id="43658"/>
    <lineage>
        <taxon>Bacteria</taxon>
        <taxon>Pseudomonadati</taxon>
        <taxon>Pseudomonadota</taxon>
        <taxon>Gammaproteobacteria</taxon>
        <taxon>Alteromonadales</taxon>
        <taxon>Pseudoalteromonadaceae</taxon>
        <taxon>Pseudoalteromonas</taxon>
    </lineage>
</organism>
<dbReference type="OrthoDB" id="1449298at2"/>
<gene>
    <name evidence="2" type="ORF">CWB99_23585</name>
</gene>
<dbReference type="RefSeq" id="WP_138553613.1">
    <property type="nucleotide sequence ID" value="NZ_PNCH01000083.1"/>
</dbReference>
<proteinExistence type="predicted"/>
<evidence type="ECO:0000313" key="3">
    <source>
        <dbReference type="Proteomes" id="UP000310249"/>
    </source>
</evidence>
<accession>A0A5S3WGN9</accession>
<feature type="domain" description="DUF6966" evidence="1">
    <location>
        <begin position="24"/>
        <end position="76"/>
    </location>
</feature>
<evidence type="ECO:0000259" key="1">
    <source>
        <dbReference type="Pfam" id="PF22294"/>
    </source>
</evidence>
<dbReference type="InterPro" id="IPR054239">
    <property type="entry name" value="DUF6966"/>
</dbReference>
<reference evidence="3" key="2">
    <citation type="submission" date="2019-06" db="EMBL/GenBank/DDBJ databases">
        <title>Co-occurence of chitin degradation, pigmentation and bioactivity in marine Pseudoalteromonas.</title>
        <authorList>
            <person name="Sonnenschein E.C."/>
            <person name="Bech P.K."/>
        </authorList>
    </citation>
    <scope>NUCLEOTIDE SEQUENCE [LARGE SCALE GENOMIC DNA]</scope>
    <source>
        <strain evidence="3">S2676</strain>
    </source>
</reference>
<dbReference type="EMBL" id="PNCI01000107">
    <property type="protein sequence ID" value="TMP23080.1"/>
    <property type="molecule type" value="Genomic_DNA"/>
</dbReference>
<dbReference type="AlphaFoldDB" id="A0A5S3WGN9"/>
<dbReference type="Pfam" id="PF22294">
    <property type="entry name" value="DUF6966"/>
    <property type="match status" value="1"/>
</dbReference>
<protein>
    <recommendedName>
        <fullName evidence="1">DUF6966 domain-containing protein</fullName>
    </recommendedName>
</protein>
<name>A0A5S3WGN9_9GAMM</name>
<sequence>MDSKDIVLSDLKLAIEQLCLHLKTDESCIWTNHFEKQLKHVNDLIEYGYVEENLYEISSSIKAVYGGMGSFNDYYNPHQSKKRNELNKLYGSSSDLSSKVYDLAVKLKQSEEKG</sequence>
<reference evidence="2 3" key="1">
    <citation type="submission" date="2018-01" db="EMBL/GenBank/DDBJ databases">
        <authorList>
            <person name="Paulsen S."/>
            <person name="Gram L.K."/>
        </authorList>
    </citation>
    <scope>NUCLEOTIDE SEQUENCE [LARGE SCALE GENOMIC DNA]</scope>
    <source>
        <strain evidence="2 3">S2676</strain>
    </source>
</reference>